<dbReference type="EMBL" id="CAJNOH010000441">
    <property type="protein sequence ID" value="CAF1041645.1"/>
    <property type="molecule type" value="Genomic_DNA"/>
</dbReference>
<protein>
    <recommendedName>
        <fullName evidence="2">DDH domain-containing protein</fullName>
    </recommendedName>
</protein>
<keyword evidence="6" id="KW-1185">Reference proteome</keyword>
<comment type="caution">
    <text evidence="3">The sequence shown here is derived from an EMBL/GenBank/DDBJ whole genome shotgun (WGS) entry which is preliminary data.</text>
</comment>
<sequence length="123" mass="13609">MIMFVWYFSSITIIGPSFLTLFNVQGAPIVSEVNNKNEVAVFGHLNPDTDAVATAIAYASFLKTMNINAKAYRLSDLNRETQYVLKMTGIKQPSLLPANISDGTEIALVDHNESQQSIKNLKE</sequence>
<reference evidence="3" key="1">
    <citation type="submission" date="2021-02" db="EMBL/GenBank/DDBJ databases">
        <authorList>
            <person name="Nowell W R."/>
        </authorList>
    </citation>
    <scope>NUCLEOTIDE SEQUENCE</scope>
</reference>
<dbReference type="InterPro" id="IPR001667">
    <property type="entry name" value="DDH_dom"/>
</dbReference>
<dbReference type="EMBL" id="CAJNOL010002446">
    <property type="protein sequence ID" value="CAF1501251.1"/>
    <property type="molecule type" value="Genomic_DNA"/>
</dbReference>
<dbReference type="Proteomes" id="UP000663870">
    <property type="component" value="Unassembled WGS sequence"/>
</dbReference>
<feature type="chain" id="PRO_5035600880" description="DDH domain-containing protein" evidence="1">
    <location>
        <begin position="27"/>
        <end position="123"/>
    </location>
</feature>
<organism evidence="3 5">
    <name type="scientific">Rotaria sordida</name>
    <dbReference type="NCBI Taxonomy" id="392033"/>
    <lineage>
        <taxon>Eukaryota</taxon>
        <taxon>Metazoa</taxon>
        <taxon>Spiralia</taxon>
        <taxon>Gnathifera</taxon>
        <taxon>Rotifera</taxon>
        <taxon>Eurotatoria</taxon>
        <taxon>Bdelloidea</taxon>
        <taxon>Philodinida</taxon>
        <taxon>Philodinidae</taxon>
        <taxon>Rotaria</taxon>
    </lineage>
</organism>
<dbReference type="Gene3D" id="3.90.1640.10">
    <property type="entry name" value="inorganic pyrophosphatase (n-terminal core)"/>
    <property type="match status" value="1"/>
</dbReference>
<evidence type="ECO:0000313" key="4">
    <source>
        <dbReference type="EMBL" id="CAF1501251.1"/>
    </source>
</evidence>
<feature type="domain" description="DDH" evidence="2">
    <location>
        <begin position="39"/>
        <end position="118"/>
    </location>
</feature>
<dbReference type="SUPFAM" id="SSF64182">
    <property type="entry name" value="DHH phosphoesterases"/>
    <property type="match status" value="1"/>
</dbReference>
<evidence type="ECO:0000313" key="6">
    <source>
        <dbReference type="Proteomes" id="UP000663870"/>
    </source>
</evidence>
<keyword evidence="1" id="KW-0732">Signal</keyword>
<evidence type="ECO:0000259" key="2">
    <source>
        <dbReference type="Pfam" id="PF01368"/>
    </source>
</evidence>
<dbReference type="InterPro" id="IPR038763">
    <property type="entry name" value="DHH_sf"/>
</dbReference>
<gene>
    <name evidence="4" type="ORF">JXQ802_LOCUS40439</name>
    <name evidence="3" type="ORF">PYM288_LOCUS16676</name>
</gene>
<feature type="signal peptide" evidence="1">
    <location>
        <begin position="1"/>
        <end position="26"/>
    </location>
</feature>
<dbReference type="Pfam" id="PF01368">
    <property type="entry name" value="DHH"/>
    <property type="match status" value="1"/>
</dbReference>
<evidence type="ECO:0000256" key="1">
    <source>
        <dbReference type="SAM" id="SignalP"/>
    </source>
</evidence>
<evidence type="ECO:0000313" key="3">
    <source>
        <dbReference type="EMBL" id="CAF1041645.1"/>
    </source>
</evidence>
<dbReference type="AlphaFoldDB" id="A0A814JT10"/>
<proteinExistence type="predicted"/>
<dbReference type="Proteomes" id="UP000663854">
    <property type="component" value="Unassembled WGS sequence"/>
</dbReference>
<name>A0A814JT10_9BILA</name>
<evidence type="ECO:0000313" key="5">
    <source>
        <dbReference type="Proteomes" id="UP000663854"/>
    </source>
</evidence>
<accession>A0A814JT10</accession>